<reference evidence="2 3" key="1">
    <citation type="submission" date="2020-02" db="EMBL/GenBank/DDBJ databases">
        <title>Aliifodinibius halophilus 2W32, complete genome.</title>
        <authorList>
            <person name="Li Y."/>
            <person name="Wu S."/>
        </authorList>
    </citation>
    <scope>NUCLEOTIDE SEQUENCE [LARGE SCALE GENOMIC DNA]</scope>
    <source>
        <strain evidence="2 3">2W32</strain>
    </source>
</reference>
<dbReference type="InterPro" id="IPR027843">
    <property type="entry name" value="DUF4440"/>
</dbReference>
<dbReference type="SUPFAM" id="SSF54427">
    <property type="entry name" value="NTF2-like"/>
    <property type="match status" value="1"/>
</dbReference>
<dbReference type="RefSeq" id="WP_165271171.1">
    <property type="nucleotide sequence ID" value="NZ_JAALLS010000028.1"/>
</dbReference>
<comment type="caution">
    <text evidence="2">The sequence shown here is derived from an EMBL/GenBank/DDBJ whole genome shotgun (WGS) entry which is preliminary data.</text>
</comment>
<name>A0A6M1TC48_9BACT</name>
<dbReference type="EMBL" id="JAALLS010000028">
    <property type="protein sequence ID" value="NGP89943.1"/>
    <property type="molecule type" value="Genomic_DNA"/>
</dbReference>
<evidence type="ECO:0000259" key="1">
    <source>
        <dbReference type="Pfam" id="PF14534"/>
    </source>
</evidence>
<dbReference type="Gene3D" id="3.10.450.50">
    <property type="match status" value="1"/>
</dbReference>
<feature type="domain" description="DUF4440" evidence="1">
    <location>
        <begin position="35"/>
        <end position="150"/>
    </location>
</feature>
<protein>
    <submittedName>
        <fullName evidence="2">Nuclear transport factor 2 family protein</fullName>
    </submittedName>
</protein>
<dbReference type="InterPro" id="IPR032710">
    <property type="entry name" value="NTF2-like_dom_sf"/>
</dbReference>
<proteinExistence type="predicted"/>
<dbReference type="Proteomes" id="UP000479132">
    <property type="component" value="Unassembled WGS sequence"/>
</dbReference>
<dbReference type="AlphaFoldDB" id="A0A6M1TC48"/>
<evidence type="ECO:0000313" key="2">
    <source>
        <dbReference type="EMBL" id="NGP89943.1"/>
    </source>
</evidence>
<accession>A0A6M1TC48</accession>
<evidence type="ECO:0000313" key="3">
    <source>
        <dbReference type="Proteomes" id="UP000479132"/>
    </source>
</evidence>
<sequence>MSILKSYCNFVLLSLLFLFIGISPAFGQKAPKSVDKVYEQFSKAYEQLNLSMVAALYHKEAYYLTPNPEDSIRKGIGNIIDSFRGTFESAQKRGSSLKISFDIVERETSGNMAYDVGYYKFEAFPNEGKPFKSAGKFVTILRKKSDGRWQFVVDAFSDAPVTAFKQ</sequence>
<dbReference type="Pfam" id="PF14534">
    <property type="entry name" value="DUF4440"/>
    <property type="match status" value="1"/>
</dbReference>
<keyword evidence="3" id="KW-1185">Reference proteome</keyword>
<gene>
    <name evidence="2" type="ORF">G3569_16405</name>
</gene>
<organism evidence="2 3">
    <name type="scientific">Fodinibius halophilus</name>
    <dbReference type="NCBI Taxonomy" id="1736908"/>
    <lineage>
        <taxon>Bacteria</taxon>
        <taxon>Pseudomonadati</taxon>
        <taxon>Balneolota</taxon>
        <taxon>Balneolia</taxon>
        <taxon>Balneolales</taxon>
        <taxon>Balneolaceae</taxon>
        <taxon>Fodinibius</taxon>
    </lineage>
</organism>